<protein>
    <submittedName>
        <fullName evidence="1">Uncharacterized protein</fullName>
    </submittedName>
</protein>
<proteinExistence type="predicted"/>
<dbReference type="AlphaFoldDB" id="A0A0A8Y6C3"/>
<sequence length="39" mass="4483">MQLFNTTTKLVIPIKREPCHIGKHAICWNLAVKMVEGYV</sequence>
<dbReference type="EMBL" id="GBRH01276306">
    <property type="protein sequence ID" value="JAD21589.1"/>
    <property type="molecule type" value="Transcribed_RNA"/>
</dbReference>
<name>A0A0A8Y6C3_ARUDO</name>
<reference evidence="1" key="2">
    <citation type="journal article" date="2015" name="Data Brief">
        <title>Shoot transcriptome of the giant reed, Arundo donax.</title>
        <authorList>
            <person name="Barrero R.A."/>
            <person name="Guerrero F.D."/>
            <person name="Moolhuijzen P."/>
            <person name="Goolsby J.A."/>
            <person name="Tidwell J."/>
            <person name="Bellgard S.E."/>
            <person name="Bellgard M.I."/>
        </authorList>
    </citation>
    <scope>NUCLEOTIDE SEQUENCE</scope>
    <source>
        <tissue evidence="1">Shoot tissue taken approximately 20 cm above the soil surface</tissue>
    </source>
</reference>
<organism evidence="1">
    <name type="scientific">Arundo donax</name>
    <name type="common">Giant reed</name>
    <name type="synonym">Donax arundinaceus</name>
    <dbReference type="NCBI Taxonomy" id="35708"/>
    <lineage>
        <taxon>Eukaryota</taxon>
        <taxon>Viridiplantae</taxon>
        <taxon>Streptophyta</taxon>
        <taxon>Embryophyta</taxon>
        <taxon>Tracheophyta</taxon>
        <taxon>Spermatophyta</taxon>
        <taxon>Magnoliopsida</taxon>
        <taxon>Liliopsida</taxon>
        <taxon>Poales</taxon>
        <taxon>Poaceae</taxon>
        <taxon>PACMAD clade</taxon>
        <taxon>Arundinoideae</taxon>
        <taxon>Arundineae</taxon>
        <taxon>Arundo</taxon>
    </lineage>
</organism>
<evidence type="ECO:0000313" key="1">
    <source>
        <dbReference type="EMBL" id="JAD21589.1"/>
    </source>
</evidence>
<reference evidence="1" key="1">
    <citation type="submission" date="2014-09" db="EMBL/GenBank/DDBJ databases">
        <authorList>
            <person name="Magalhaes I.L.F."/>
            <person name="Oliveira U."/>
            <person name="Santos F.R."/>
            <person name="Vidigal T.H.D.A."/>
            <person name="Brescovit A.D."/>
            <person name="Santos A.J."/>
        </authorList>
    </citation>
    <scope>NUCLEOTIDE SEQUENCE</scope>
    <source>
        <tissue evidence="1">Shoot tissue taken approximately 20 cm above the soil surface</tissue>
    </source>
</reference>
<accession>A0A0A8Y6C3</accession>